<dbReference type="InterPro" id="IPR001611">
    <property type="entry name" value="Leu-rich_rpt"/>
</dbReference>
<dbReference type="InterPro" id="IPR003591">
    <property type="entry name" value="Leu-rich_rpt_typical-subtyp"/>
</dbReference>
<evidence type="ECO:0000259" key="17">
    <source>
        <dbReference type="PROSITE" id="PS50227"/>
    </source>
</evidence>
<feature type="transmembrane region" description="Helical" evidence="15">
    <location>
        <begin position="1042"/>
        <end position="1062"/>
    </location>
</feature>
<dbReference type="Pfam" id="PF13855">
    <property type="entry name" value="LRR_8"/>
    <property type="match status" value="1"/>
</dbReference>
<keyword evidence="10" id="KW-1015">Disulfide bond</keyword>
<feature type="transmembrane region" description="Helical" evidence="15">
    <location>
        <begin position="736"/>
        <end position="757"/>
    </location>
</feature>
<keyword evidence="6" id="KW-0677">Repeat</keyword>
<evidence type="ECO:0000256" key="1">
    <source>
        <dbReference type="ARBA" id="ARBA00004141"/>
    </source>
</evidence>
<keyword evidence="20" id="KW-1185">Reference proteome</keyword>
<keyword evidence="7 15" id="KW-1133">Transmembrane helix</keyword>
<dbReference type="RefSeq" id="XP_032806683.1">
    <property type="nucleotide sequence ID" value="XM_032950792.1"/>
</dbReference>
<evidence type="ECO:0000256" key="14">
    <source>
        <dbReference type="SAM" id="MobiDB-lite"/>
    </source>
</evidence>
<dbReference type="Gene3D" id="3.80.10.10">
    <property type="entry name" value="Ribonuclease Inhibitor"/>
    <property type="match status" value="1"/>
</dbReference>
<evidence type="ECO:0000256" key="4">
    <source>
        <dbReference type="ARBA" id="ARBA00022692"/>
    </source>
</evidence>
<keyword evidence="8" id="KW-0297">G-protein coupled receptor</keyword>
<evidence type="ECO:0000256" key="8">
    <source>
        <dbReference type="ARBA" id="ARBA00023040"/>
    </source>
</evidence>
<feature type="compositionally biased region" description="Polar residues" evidence="14">
    <location>
        <begin position="1095"/>
        <end position="1106"/>
    </location>
</feature>
<keyword evidence="5" id="KW-0732">Signal</keyword>
<keyword evidence="13" id="KW-0393">Immunoglobulin domain</keyword>
<feature type="compositionally biased region" description="Gly residues" evidence="14">
    <location>
        <begin position="1208"/>
        <end position="1227"/>
    </location>
</feature>
<feature type="compositionally biased region" description="Polar residues" evidence="14">
    <location>
        <begin position="1124"/>
        <end position="1133"/>
    </location>
</feature>
<evidence type="ECO:0000313" key="20">
    <source>
        <dbReference type="Proteomes" id="UP001318040"/>
    </source>
</evidence>
<feature type="transmembrane region" description="Helical" evidence="15">
    <location>
        <begin position="1008"/>
        <end position="1030"/>
    </location>
</feature>
<evidence type="ECO:0000256" key="3">
    <source>
        <dbReference type="ARBA" id="ARBA00022614"/>
    </source>
</evidence>
<feature type="domain" description="Ig-like" evidence="19">
    <location>
        <begin position="169"/>
        <end position="268"/>
    </location>
</feature>
<dbReference type="PANTHER" id="PTHR45930:SF4">
    <property type="entry name" value="ADHESION G PROTEIN-COUPLED RECEPTOR A3"/>
    <property type="match status" value="1"/>
</dbReference>
<dbReference type="SMART" id="SM00082">
    <property type="entry name" value="LRRCT"/>
    <property type="match status" value="1"/>
</dbReference>
<evidence type="ECO:0000256" key="11">
    <source>
        <dbReference type="ARBA" id="ARBA00023170"/>
    </source>
</evidence>
<dbReference type="InterPro" id="IPR051963">
    <property type="entry name" value="Adhesion_GPCR_A"/>
</dbReference>
<evidence type="ECO:0000256" key="10">
    <source>
        <dbReference type="ARBA" id="ARBA00023157"/>
    </source>
</evidence>
<dbReference type="InterPro" id="IPR007110">
    <property type="entry name" value="Ig-like_dom"/>
</dbReference>
<dbReference type="SMART" id="SM00409">
    <property type="entry name" value="IG"/>
    <property type="match status" value="1"/>
</dbReference>
<feature type="transmembrane region" description="Helical" evidence="15">
    <location>
        <begin position="852"/>
        <end position="872"/>
    </location>
</feature>
<evidence type="ECO:0000256" key="13">
    <source>
        <dbReference type="ARBA" id="ARBA00023319"/>
    </source>
</evidence>
<dbReference type="FunFam" id="3.80.10.10:FF:000287">
    <property type="entry name" value="adhesion G protein-coupled receptor A3"/>
    <property type="match status" value="1"/>
</dbReference>
<dbReference type="SUPFAM" id="SSF111418">
    <property type="entry name" value="Hormone receptor domain"/>
    <property type="match status" value="1"/>
</dbReference>
<comment type="similarity">
    <text evidence="2">Belongs to the G-protein coupled receptor 2 family. Adhesion G-protein coupled receptor (ADGR) subfamily.</text>
</comment>
<dbReference type="Pfam" id="PF00002">
    <property type="entry name" value="7tm_2"/>
    <property type="match status" value="1"/>
</dbReference>
<protein>
    <submittedName>
        <fullName evidence="21">Adhesion G protein-coupled receptor A3-like isoform X2</fullName>
    </submittedName>
</protein>
<dbReference type="PANTHER" id="PTHR45930">
    <property type="entry name" value="G-PROTEIN COUPLED RECEPTOR 124-LIKE PROTEIN"/>
    <property type="match status" value="1"/>
</dbReference>
<dbReference type="InterPro" id="IPR003599">
    <property type="entry name" value="Ig_sub"/>
</dbReference>
<evidence type="ECO:0000256" key="2">
    <source>
        <dbReference type="ARBA" id="ARBA00007343"/>
    </source>
</evidence>
<dbReference type="InterPro" id="IPR036445">
    <property type="entry name" value="GPCR_2_extracell_dom_sf"/>
</dbReference>
<dbReference type="InterPro" id="IPR000483">
    <property type="entry name" value="Cys-rich_flank_reg_C"/>
</dbReference>
<dbReference type="PROSITE" id="PS50221">
    <property type="entry name" value="GAIN_B"/>
    <property type="match status" value="1"/>
</dbReference>
<evidence type="ECO:0000256" key="7">
    <source>
        <dbReference type="ARBA" id="ARBA00022989"/>
    </source>
</evidence>
<evidence type="ECO:0000256" key="9">
    <source>
        <dbReference type="ARBA" id="ARBA00023136"/>
    </source>
</evidence>
<dbReference type="InterPro" id="IPR036179">
    <property type="entry name" value="Ig-like_dom_sf"/>
</dbReference>
<dbReference type="Gene3D" id="2.60.40.10">
    <property type="entry name" value="Immunoglobulins"/>
    <property type="match status" value="1"/>
</dbReference>
<dbReference type="InterPro" id="IPR058808">
    <property type="entry name" value="GAIN_ADGRA2/3"/>
</dbReference>
<keyword evidence="4 15" id="KW-0812">Transmembrane</keyword>
<evidence type="ECO:0000259" key="16">
    <source>
        <dbReference type="PROSITE" id="PS50221"/>
    </source>
</evidence>
<feature type="region of interest" description="Disordered" evidence="14">
    <location>
        <begin position="1095"/>
        <end position="1133"/>
    </location>
</feature>
<name>A0AAJ7SW20_PETMA</name>
<feature type="domain" description="G-protein coupled receptors family 2 profile 1" evidence="17">
    <location>
        <begin position="251"/>
        <end position="360"/>
    </location>
</feature>
<feature type="transmembrane region" description="Helical" evidence="15">
    <location>
        <begin position="892"/>
        <end position="917"/>
    </location>
</feature>
<feature type="compositionally biased region" description="Polar residues" evidence="14">
    <location>
        <begin position="1353"/>
        <end position="1368"/>
    </location>
</feature>
<feature type="transmembrane region" description="Helical" evidence="15">
    <location>
        <begin position="802"/>
        <end position="821"/>
    </location>
</feature>
<dbReference type="SUPFAM" id="SSF48726">
    <property type="entry name" value="Immunoglobulin"/>
    <property type="match status" value="1"/>
</dbReference>
<dbReference type="InterPro" id="IPR017981">
    <property type="entry name" value="GPCR_2-like_7TM"/>
</dbReference>
<dbReference type="PROSITE" id="PS50835">
    <property type="entry name" value="IG_LIKE"/>
    <property type="match status" value="1"/>
</dbReference>
<evidence type="ECO:0000256" key="12">
    <source>
        <dbReference type="ARBA" id="ARBA00023224"/>
    </source>
</evidence>
<feature type="compositionally biased region" description="Low complexity" evidence="14">
    <location>
        <begin position="985"/>
        <end position="996"/>
    </location>
</feature>
<dbReference type="PROSITE" id="PS51450">
    <property type="entry name" value="LRR"/>
    <property type="match status" value="2"/>
</dbReference>
<evidence type="ECO:0000259" key="19">
    <source>
        <dbReference type="PROSITE" id="PS50835"/>
    </source>
</evidence>
<dbReference type="SUPFAM" id="SSF52058">
    <property type="entry name" value="L domain-like"/>
    <property type="match status" value="1"/>
</dbReference>
<evidence type="ECO:0000259" key="18">
    <source>
        <dbReference type="PROSITE" id="PS50261"/>
    </source>
</evidence>
<dbReference type="Gene3D" id="2.60.220.50">
    <property type="match status" value="1"/>
</dbReference>
<accession>A0AAJ7SW20</accession>
<feature type="region of interest" description="Disordered" evidence="14">
    <location>
        <begin position="1329"/>
        <end position="1410"/>
    </location>
</feature>
<dbReference type="Proteomes" id="UP001318040">
    <property type="component" value="Chromosome 9"/>
</dbReference>
<keyword evidence="12" id="KW-0807">Transducer</keyword>
<evidence type="ECO:0000256" key="5">
    <source>
        <dbReference type="ARBA" id="ARBA00022729"/>
    </source>
</evidence>
<dbReference type="InterPro" id="IPR000203">
    <property type="entry name" value="GPS"/>
</dbReference>
<dbReference type="GO" id="GO:0004930">
    <property type="term" value="F:G protein-coupled receptor activity"/>
    <property type="evidence" value="ECO:0007669"/>
    <property type="project" value="UniProtKB-KW"/>
</dbReference>
<organism evidence="20 21">
    <name type="scientific">Petromyzon marinus</name>
    <name type="common">Sea lamprey</name>
    <dbReference type="NCBI Taxonomy" id="7757"/>
    <lineage>
        <taxon>Eukaryota</taxon>
        <taxon>Metazoa</taxon>
        <taxon>Chordata</taxon>
        <taxon>Craniata</taxon>
        <taxon>Vertebrata</taxon>
        <taxon>Cyclostomata</taxon>
        <taxon>Hyperoartia</taxon>
        <taxon>Petromyzontiformes</taxon>
        <taxon>Petromyzontidae</taxon>
        <taxon>Petromyzon</taxon>
    </lineage>
</organism>
<dbReference type="Pfam" id="PF01825">
    <property type="entry name" value="GPS"/>
    <property type="match status" value="1"/>
</dbReference>
<dbReference type="SMART" id="SM00369">
    <property type="entry name" value="LRR_TYP"/>
    <property type="match status" value="3"/>
</dbReference>
<feature type="domain" description="GAIN-B" evidence="16">
    <location>
        <begin position="544"/>
        <end position="723"/>
    </location>
</feature>
<dbReference type="InterPro" id="IPR001879">
    <property type="entry name" value="GPCR_2_extracellular_dom"/>
</dbReference>
<gene>
    <name evidence="21" type="primary">LOC116940664</name>
</gene>
<dbReference type="InterPro" id="IPR013783">
    <property type="entry name" value="Ig-like_fold"/>
</dbReference>
<reference evidence="21" key="1">
    <citation type="submission" date="2025-08" db="UniProtKB">
        <authorList>
            <consortium name="RefSeq"/>
        </authorList>
    </citation>
    <scope>IDENTIFICATION</scope>
    <source>
        <tissue evidence="21">Sperm</tissue>
    </source>
</reference>
<dbReference type="Gene3D" id="1.20.1070.10">
    <property type="entry name" value="Rhodopsin 7-helix transmembrane proteins"/>
    <property type="match status" value="1"/>
</dbReference>
<evidence type="ECO:0000313" key="21">
    <source>
        <dbReference type="RefSeq" id="XP_032806683.1"/>
    </source>
</evidence>
<feature type="region of interest" description="Disordered" evidence="14">
    <location>
        <begin position="1190"/>
        <end position="1244"/>
    </location>
</feature>
<dbReference type="InterPro" id="IPR057244">
    <property type="entry name" value="GAIN_B"/>
</dbReference>
<sequence length="1467" mass="153223">MDATSDVYFVCMILSNNRISQLKNGSFYGLNYLERLDLKNNLISTIEPGAFLGLSELKRLDLSNNRIGCLSSETFVGLASLTRLNLSGNIFNTIPQGTLDVLQGLKFLEFESEWLLCDCGLRWLPGHLRNRSVRLSEPTRCPYPRALRGLPLRALQETQLSCDGPLELPTLQLIPSSNQVVFRGDRLPLQCTATWVDASTTMEWRLDGHLVGAVVDGAAVLLENSTVHDCTLISSGLMLPDVSVGMSGRWECVVSTARGNASRAVDIIVLENSSLHCPAERLLNNKGDFRWPRTLAGITATLPCPHHQPLASVGLAGSAVSAGGGGSSGGGGPGAQVASRRCDRTGQWVDGDHSSCQYANEHTRLLHTFTQMPVNATTAPTLAQQLLPCISEAPGLADKMDVVFVAQMLERFTAFSDRNRELGELIVDMASAAMGADEAVLGAAQAEARACSRIVASVERFARQALLGGAQDFNKFSANIAMTALRIKPSSFSGITCTAFRKTASYDRLAVTAPRDSAGREAVAFAADGGGASGSYSGSGGFDQQLSFKCNAGNLTHSLLHFPGKNTVAEASVQLPPTLLGGPAGPGTGWGSRAPAPLPGSPGDNTCLLQLVVFRNGRLFPPAGNASDAADAGRRRAVVTPVLYLNIDGLGADDLVDWVAVSLRRFSPGTDPVAALWDPEARGGRGAWGLQGCRPDGSEGNVTTLRCGRLGNYAVLMDVVAAGAGEQAAVRLLHPAVYVCSALLLLCLLALIATYVLHHRVIRVGHKSWHMLLSLWLHLALATAIFAGGINRTQPAVVCQAVGIALHYASLASLLWLGILARNLCKQLRGWRAPPQPGDAAPGPQPRPMLRFYLIGGGIPIIICGITAAANIKNYGSTDSSPYCWMAWEPSLGAFYGPAAFVTAVACIYFSCALARLRRMRSRCKREALKESQAVGGATTALATAVANGRDDDNNEEEKERGGRGLVGPVSLPEQALARPEATDSASASQAEAPAEAPEDELPPGARLAGLAGTFLAATAAWAFGALAVARRDGRVESHAYAALYAASATALGLFLLAHHGARRRDVWQRWRARCPRRAPGRDYTLQLGPGSRLPSGTSLTVNGSGPATGCGSGDSSVAEKSHSTATNGGKLTNLQVARSRGLAPMAPLPCDANSLTEHSIDRDLNMHVVPVECAMAAAATAAASAAVQGGQHRASGNGHVGRHSGARSGGGSRSRTGGNSGGGGGSSLPHGQQQTQAQKQRASRLAVLREYAYDVPTSVDGEESSDRAAVGGAALAAGSDQDSRCGNGSATAALEAAAVAPVARATAPTPASLASHGRSRRCRLKTRARARASSEALQATGVDARPGAAATGLSQQESSDNASTLPCRSSDEGSGRSGQLAEWPLRSPSSTEAVDRALGGGGGGGLATASDRTITIELGTRERRSHGLNLASQNGALQGSRQSIGLLSSDSMASVRTGHWKNETTV</sequence>
<keyword evidence="3" id="KW-0433">Leucine-rich repeat</keyword>
<dbReference type="InterPro" id="IPR046338">
    <property type="entry name" value="GAIN_dom_sf"/>
</dbReference>
<dbReference type="PROSITE" id="PS50227">
    <property type="entry name" value="G_PROTEIN_RECEP_F2_3"/>
    <property type="match status" value="1"/>
</dbReference>
<dbReference type="GO" id="GO:0005886">
    <property type="term" value="C:plasma membrane"/>
    <property type="evidence" value="ECO:0007669"/>
    <property type="project" value="TreeGrafter"/>
</dbReference>
<dbReference type="SMART" id="SM00303">
    <property type="entry name" value="GPS"/>
    <property type="match status" value="1"/>
</dbReference>
<evidence type="ECO:0000256" key="6">
    <source>
        <dbReference type="ARBA" id="ARBA00022737"/>
    </source>
</evidence>
<keyword evidence="11" id="KW-0675">Receptor</keyword>
<dbReference type="Pfam" id="PF26588">
    <property type="entry name" value="GAIN_ADGRA3"/>
    <property type="match status" value="1"/>
</dbReference>
<proteinExistence type="inferred from homology"/>
<dbReference type="GO" id="GO:0007166">
    <property type="term" value="P:cell surface receptor signaling pathway"/>
    <property type="evidence" value="ECO:0007669"/>
    <property type="project" value="InterPro"/>
</dbReference>
<keyword evidence="9 15" id="KW-0472">Membrane</keyword>
<dbReference type="PROSITE" id="PS50261">
    <property type="entry name" value="G_PROTEIN_RECEP_F2_4"/>
    <property type="match status" value="1"/>
</dbReference>
<feature type="domain" description="G-protein coupled receptors family 2 profile 2" evidence="18">
    <location>
        <begin position="733"/>
        <end position="922"/>
    </location>
</feature>
<dbReference type="Gene3D" id="4.10.1240.10">
    <property type="entry name" value="GPCR, family 2, extracellular hormone receptor domain"/>
    <property type="match status" value="1"/>
</dbReference>
<feature type="region of interest" description="Disordered" evidence="14">
    <location>
        <begin position="946"/>
        <end position="1004"/>
    </location>
</feature>
<feature type="transmembrane region" description="Helical" evidence="15">
    <location>
        <begin position="769"/>
        <end position="790"/>
    </location>
</feature>
<dbReference type="InterPro" id="IPR000832">
    <property type="entry name" value="GPCR_2_secretin-like"/>
</dbReference>
<evidence type="ECO:0000256" key="15">
    <source>
        <dbReference type="SAM" id="Phobius"/>
    </source>
</evidence>
<dbReference type="InterPro" id="IPR032675">
    <property type="entry name" value="LRR_dom_sf"/>
</dbReference>
<comment type="subcellular location">
    <subcellularLocation>
        <location evidence="1">Membrane</location>
        <topology evidence="1">Multi-pass membrane protein</topology>
    </subcellularLocation>
</comment>